<dbReference type="Proteomes" id="UP000199024">
    <property type="component" value="Unassembled WGS sequence"/>
</dbReference>
<dbReference type="AlphaFoldDB" id="A0A1I6L3H7"/>
<evidence type="ECO:0000313" key="1">
    <source>
        <dbReference type="EMBL" id="SFR97987.1"/>
    </source>
</evidence>
<dbReference type="Gene3D" id="3.30.1150.10">
    <property type="match status" value="1"/>
</dbReference>
<name>A0A1I6L3H7_9BACT</name>
<sequence length="176" mass="18794">MPKMPTIRVPRLRDSNMVAKTGLVRSLGVLLVTSFGIGNANAQSCGLTAVQDTAKLVYPPIAKAAHVEGTVVFMTTFRTNGTVSDATPISGPEMLRANSLTYVQGLRANEYSGPRQCPIVITFRIVGESVECGTPARINDQLGPIPEFVRTDLQHVVATQKAGCFISQAAVSIAHR</sequence>
<dbReference type="STRING" id="474950.SAMN05421771_0202"/>
<protein>
    <submittedName>
        <fullName evidence="1">TonB protein C-terminal</fullName>
    </submittedName>
</protein>
<keyword evidence="2" id="KW-1185">Reference proteome</keyword>
<accession>A0A1I6L3H7</accession>
<evidence type="ECO:0000313" key="2">
    <source>
        <dbReference type="Proteomes" id="UP000199024"/>
    </source>
</evidence>
<dbReference type="SUPFAM" id="SSF74653">
    <property type="entry name" value="TolA/TonB C-terminal domain"/>
    <property type="match status" value="1"/>
</dbReference>
<proteinExistence type="predicted"/>
<reference evidence="1 2" key="1">
    <citation type="submission" date="2016-10" db="EMBL/GenBank/DDBJ databases">
        <authorList>
            <person name="de Groot N.N."/>
        </authorList>
    </citation>
    <scope>NUCLEOTIDE SEQUENCE [LARGE SCALE GENOMIC DNA]</scope>
    <source>
        <strain evidence="1 2">DSM 21001</strain>
    </source>
</reference>
<gene>
    <name evidence="1" type="ORF">SAMN05421771_0202</name>
</gene>
<organism evidence="1 2">
    <name type="scientific">Granulicella pectinivorans</name>
    <dbReference type="NCBI Taxonomy" id="474950"/>
    <lineage>
        <taxon>Bacteria</taxon>
        <taxon>Pseudomonadati</taxon>
        <taxon>Acidobacteriota</taxon>
        <taxon>Terriglobia</taxon>
        <taxon>Terriglobales</taxon>
        <taxon>Acidobacteriaceae</taxon>
        <taxon>Granulicella</taxon>
    </lineage>
</organism>
<dbReference type="RefSeq" id="WP_089835780.1">
    <property type="nucleotide sequence ID" value="NZ_FOZL01000001.1"/>
</dbReference>
<dbReference type="EMBL" id="FOZL01000001">
    <property type="protein sequence ID" value="SFR97987.1"/>
    <property type="molecule type" value="Genomic_DNA"/>
</dbReference>